<name>A0A6T5P7C3_HETAK</name>
<evidence type="ECO:0000256" key="1">
    <source>
        <dbReference type="SAM" id="SignalP"/>
    </source>
</evidence>
<feature type="signal peptide" evidence="1">
    <location>
        <begin position="1"/>
        <end position="22"/>
    </location>
</feature>
<dbReference type="AlphaFoldDB" id="A0A6T5P7C3"/>
<evidence type="ECO:0000313" key="2">
    <source>
        <dbReference type="EMBL" id="CAE0633891.1"/>
    </source>
</evidence>
<organism evidence="2">
    <name type="scientific">Heterosigma akashiwo</name>
    <name type="common">Chromophytic alga</name>
    <name type="synonym">Heterosigma carterae</name>
    <dbReference type="NCBI Taxonomy" id="2829"/>
    <lineage>
        <taxon>Eukaryota</taxon>
        <taxon>Sar</taxon>
        <taxon>Stramenopiles</taxon>
        <taxon>Ochrophyta</taxon>
        <taxon>Raphidophyceae</taxon>
        <taxon>Chattonellales</taxon>
        <taxon>Chattonellaceae</taxon>
        <taxon>Heterosigma</taxon>
    </lineage>
</organism>
<proteinExistence type="predicted"/>
<accession>A0A6T5P7C3</accession>
<dbReference type="EMBL" id="HBIU01027346">
    <property type="protein sequence ID" value="CAE0633891.1"/>
    <property type="molecule type" value="Transcribed_RNA"/>
</dbReference>
<protein>
    <submittedName>
        <fullName evidence="2">Uncharacterized protein</fullName>
    </submittedName>
</protein>
<keyword evidence="1" id="KW-0732">Signal</keyword>
<feature type="chain" id="PRO_5030159670" evidence="1">
    <location>
        <begin position="23"/>
        <end position="260"/>
    </location>
</feature>
<reference evidence="2" key="1">
    <citation type="submission" date="2021-01" db="EMBL/GenBank/DDBJ databases">
        <authorList>
            <person name="Corre E."/>
            <person name="Pelletier E."/>
            <person name="Niang G."/>
            <person name="Scheremetjew M."/>
            <person name="Finn R."/>
            <person name="Kale V."/>
            <person name="Holt S."/>
            <person name="Cochrane G."/>
            <person name="Meng A."/>
            <person name="Brown T."/>
            <person name="Cohen L."/>
        </authorList>
    </citation>
    <scope>NUCLEOTIDE SEQUENCE</scope>
    <source>
        <strain evidence="2">CCMP3107</strain>
    </source>
</reference>
<gene>
    <name evidence="2" type="ORF">HAKA00212_LOCUS12604</name>
</gene>
<sequence>MIMIRAAFLALFCAVAVQFIHAAVNKPTVKVVVTDTNLNSFDDLDVSANYEVDVNDDVVVGVDYEMLKNKYGPSNIYVQAKQDDINVEANYDTGSKEVSVEANYNLDGTNIGVSFKQMLEDVKVKAQRSMELFDQTTELAPTFNVADKTVDVEVRQSLGDKVNALVSFNQAFQNPTIEAACEIDEKRTFTPKLDVDNKKLTYSYEQQLENGKITADVDPADKLSVSWEDSGSNGDWTATADVGLKGGNPVGFSFTRNFKF</sequence>